<name>A0AAV4RAQ1_9ARAC</name>
<evidence type="ECO:0000256" key="1">
    <source>
        <dbReference type="SAM" id="Phobius"/>
    </source>
</evidence>
<dbReference type="AlphaFoldDB" id="A0AAV4RAQ1"/>
<evidence type="ECO:0008006" key="4">
    <source>
        <dbReference type="Google" id="ProtNLM"/>
    </source>
</evidence>
<feature type="transmembrane region" description="Helical" evidence="1">
    <location>
        <begin position="6"/>
        <end position="26"/>
    </location>
</feature>
<protein>
    <recommendedName>
        <fullName evidence="4">NADH dehydrogenase subunit 6</fullName>
    </recommendedName>
</protein>
<accession>A0AAV4RAQ1</accession>
<reference evidence="2 3" key="1">
    <citation type="submission" date="2021-06" db="EMBL/GenBank/DDBJ databases">
        <title>Caerostris darwini draft genome.</title>
        <authorList>
            <person name="Kono N."/>
            <person name="Arakawa K."/>
        </authorList>
    </citation>
    <scope>NUCLEOTIDE SEQUENCE [LARGE SCALE GENOMIC DNA]</scope>
</reference>
<feature type="transmembrane region" description="Helical" evidence="1">
    <location>
        <begin position="84"/>
        <end position="105"/>
    </location>
</feature>
<gene>
    <name evidence="2" type="ORF">CDAR_407021</name>
</gene>
<dbReference type="EMBL" id="BPLQ01005829">
    <property type="protein sequence ID" value="GIY17751.1"/>
    <property type="molecule type" value="Genomic_DNA"/>
</dbReference>
<proteinExistence type="predicted"/>
<keyword evidence="3" id="KW-1185">Reference proteome</keyword>
<comment type="caution">
    <text evidence="2">The sequence shown here is derived from an EMBL/GenBank/DDBJ whole genome shotgun (WGS) entry which is preliminary data.</text>
</comment>
<evidence type="ECO:0000313" key="3">
    <source>
        <dbReference type="Proteomes" id="UP001054837"/>
    </source>
</evidence>
<organism evidence="2 3">
    <name type="scientific">Caerostris darwini</name>
    <dbReference type="NCBI Taxonomy" id="1538125"/>
    <lineage>
        <taxon>Eukaryota</taxon>
        <taxon>Metazoa</taxon>
        <taxon>Ecdysozoa</taxon>
        <taxon>Arthropoda</taxon>
        <taxon>Chelicerata</taxon>
        <taxon>Arachnida</taxon>
        <taxon>Araneae</taxon>
        <taxon>Araneomorphae</taxon>
        <taxon>Entelegynae</taxon>
        <taxon>Araneoidea</taxon>
        <taxon>Araneidae</taxon>
        <taxon>Caerostris</taxon>
    </lineage>
</organism>
<keyword evidence="1" id="KW-0472">Membrane</keyword>
<evidence type="ECO:0000313" key="2">
    <source>
        <dbReference type="EMBL" id="GIY17751.1"/>
    </source>
</evidence>
<dbReference type="Proteomes" id="UP001054837">
    <property type="component" value="Unassembled WGS sequence"/>
</dbReference>
<sequence length="115" mass="12857">MVLLLMVVHLWIAMLLMMLLVVMVTIRVNSILSIRMNFHISRVLVSGSWFVGLDNGSESMTVRDIVDLSVNTTLISEAIASLDVAMTISMLVSVLFTMMVFHLVSKFIRLGMIVL</sequence>
<keyword evidence="1" id="KW-1133">Transmembrane helix</keyword>
<keyword evidence="1" id="KW-0812">Transmembrane</keyword>